<name>A0ABR6ZFA1_9BURK</name>
<dbReference type="Gene3D" id="3.40.50.1820">
    <property type="entry name" value="alpha/beta hydrolase"/>
    <property type="match status" value="1"/>
</dbReference>
<dbReference type="SUPFAM" id="SSF53474">
    <property type="entry name" value="alpha/beta-Hydrolases"/>
    <property type="match status" value="1"/>
</dbReference>
<reference evidence="2 3" key="1">
    <citation type="submission" date="2020-08" db="EMBL/GenBank/DDBJ databases">
        <title>Novel species isolated from subtropical streams in China.</title>
        <authorList>
            <person name="Lu H."/>
        </authorList>
    </citation>
    <scope>NUCLEOTIDE SEQUENCE [LARGE SCALE GENOMIC DNA]</scope>
    <source>
        <strain evidence="2 3">NL8W</strain>
    </source>
</reference>
<dbReference type="Proteomes" id="UP000646911">
    <property type="component" value="Unassembled WGS sequence"/>
</dbReference>
<keyword evidence="3" id="KW-1185">Reference proteome</keyword>
<dbReference type="InterPro" id="IPR000073">
    <property type="entry name" value="AB_hydrolase_1"/>
</dbReference>
<dbReference type="EMBL" id="JACOFX010000016">
    <property type="protein sequence ID" value="MBC3910416.1"/>
    <property type="molecule type" value="Genomic_DNA"/>
</dbReference>
<dbReference type="Pfam" id="PF12697">
    <property type="entry name" value="Abhydrolase_6"/>
    <property type="match status" value="1"/>
</dbReference>
<proteinExistence type="predicted"/>
<dbReference type="GO" id="GO:0016787">
    <property type="term" value="F:hydrolase activity"/>
    <property type="evidence" value="ECO:0007669"/>
    <property type="project" value="UniProtKB-KW"/>
</dbReference>
<sequence>MTTWVLLRGLMRESRHWGDFPTRFQQAVGAERVLCLDFPGNGQLHAEHSLTTVAAMADHCHRQLQVQGVTEAVHVLAVSLGAMVALAWANQYPDDLQRMVLINTSVAPHNPFYHRLRPANYPALIATMLFGSSTQRERLILRITSNLQTTEQAKEIIRRWTTYALEKPISVGNILRQLLAAMRFRAPPYAGKVPLLLLAGEHDKLVNANCSRKLAKLWHSPLHLHTTAGHDLPLDDAAWVIQQVRTWDTISAPVLQSENQ</sequence>
<evidence type="ECO:0000313" key="2">
    <source>
        <dbReference type="EMBL" id="MBC3910416.1"/>
    </source>
</evidence>
<accession>A0ABR6ZFA1</accession>
<comment type="caution">
    <text evidence="2">The sequence shown here is derived from an EMBL/GenBank/DDBJ whole genome shotgun (WGS) entry which is preliminary data.</text>
</comment>
<dbReference type="RefSeq" id="WP_186955924.1">
    <property type="nucleotide sequence ID" value="NZ_JACOFX010000016.1"/>
</dbReference>
<organism evidence="2 3">
    <name type="scientific">Undibacterium umbellatum</name>
    <dbReference type="NCBI Taxonomy" id="2762300"/>
    <lineage>
        <taxon>Bacteria</taxon>
        <taxon>Pseudomonadati</taxon>
        <taxon>Pseudomonadota</taxon>
        <taxon>Betaproteobacteria</taxon>
        <taxon>Burkholderiales</taxon>
        <taxon>Oxalobacteraceae</taxon>
        <taxon>Undibacterium</taxon>
    </lineage>
</organism>
<evidence type="ECO:0000313" key="3">
    <source>
        <dbReference type="Proteomes" id="UP000646911"/>
    </source>
</evidence>
<feature type="domain" description="AB hydrolase-1" evidence="1">
    <location>
        <begin position="5"/>
        <end position="242"/>
    </location>
</feature>
<dbReference type="InterPro" id="IPR050471">
    <property type="entry name" value="AB_hydrolase"/>
</dbReference>
<gene>
    <name evidence="2" type="ORF">H8L47_22880</name>
</gene>
<dbReference type="InterPro" id="IPR029058">
    <property type="entry name" value="AB_hydrolase_fold"/>
</dbReference>
<keyword evidence="2" id="KW-0378">Hydrolase</keyword>
<dbReference type="PANTHER" id="PTHR43433:SF5">
    <property type="entry name" value="AB HYDROLASE-1 DOMAIN-CONTAINING PROTEIN"/>
    <property type="match status" value="1"/>
</dbReference>
<evidence type="ECO:0000259" key="1">
    <source>
        <dbReference type="Pfam" id="PF12697"/>
    </source>
</evidence>
<dbReference type="PANTHER" id="PTHR43433">
    <property type="entry name" value="HYDROLASE, ALPHA/BETA FOLD FAMILY PROTEIN"/>
    <property type="match status" value="1"/>
</dbReference>
<dbReference type="PRINTS" id="PR00111">
    <property type="entry name" value="ABHYDROLASE"/>
</dbReference>
<protein>
    <submittedName>
        <fullName evidence="2">Alpha/beta hydrolase</fullName>
    </submittedName>
</protein>